<dbReference type="AlphaFoldDB" id="A0A6V8N6S1"/>
<name>A0A6V8N6S1_9BACT</name>
<reference evidence="2" key="1">
    <citation type="submission" date="2020-06" db="EMBL/GenBank/DDBJ databases">
        <title>Draft genomic sequecing of Geomonas sp. Red745.</title>
        <authorList>
            <person name="Itoh H."/>
            <person name="Xu Z.X."/>
            <person name="Ushijima N."/>
            <person name="Masuda Y."/>
            <person name="Shiratori Y."/>
            <person name="Senoo K."/>
        </authorList>
    </citation>
    <scope>NUCLEOTIDE SEQUENCE [LARGE SCALE GENOMIC DNA]</scope>
    <source>
        <strain evidence="2">Red745</strain>
    </source>
</reference>
<evidence type="ECO:0000313" key="1">
    <source>
        <dbReference type="EMBL" id="GFO67253.1"/>
    </source>
</evidence>
<accession>A0A6V8N6S1</accession>
<comment type="caution">
    <text evidence="1">The sequence shown here is derived from an EMBL/GenBank/DDBJ whole genome shotgun (WGS) entry which is preliminary data.</text>
</comment>
<protein>
    <submittedName>
        <fullName evidence="1">Uncharacterized protein</fullName>
    </submittedName>
</protein>
<organism evidence="1 2">
    <name type="scientific">Geomonas limicola</name>
    <dbReference type="NCBI Taxonomy" id="2740186"/>
    <lineage>
        <taxon>Bacteria</taxon>
        <taxon>Pseudomonadati</taxon>
        <taxon>Thermodesulfobacteriota</taxon>
        <taxon>Desulfuromonadia</taxon>
        <taxon>Geobacterales</taxon>
        <taxon>Geobacteraceae</taxon>
        <taxon>Geomonas</taxon>
    </lineage>
</organism>
<evidence type="ECO:0000313" key="2">
    <source>
        <dbReference type="Proteomes" id="UP000587586"/>
    </source>
</evidence>
<gene>
    <name evidence="1" type="ORF">GMLC_08320</name>
</gene>
<dbReference type="EMBL" id="BLXZ01000002">
    <property type="protein sequence ID" value="GFO67253.1"/>
    <property type="molecule type" value="Genomic_DNA"/>
</dbReference>
<proteinExistence type="predicted"/>
<dbReference type="Proteomes" id="UP000587586">
    <property type="component" value="Unassembled WGS sequence"/>
</dbReference>
<sequence>MRKGTLLSLAAFRAQRNNTTTMTTNTAETALPDPGRLWELLDKNISIAVWTKANEVQQQ</sequence>
<keyword evidence="2" id="KW-1185">Reference proteome</keyword>